<dbReference type="Proteomes" id="UP001165190">
    <property type="component" value="Unassembled WGS sequence"/>
</dbReference>
<reference evidence="4" key="1">
    <citation type="submission" date="2023-05" db="EMBL/GenBank/DDBJ databases">
        <title>Genome and transcriptome analyses reveal genes involved in the formation of fine ridges on petal epidermal cells in Hibiscus trionum.</title>
        <authorList>
            <person name="Koshimizu S."/>
            <person name="Masuda S."/>
            <person name="Ishii T."/>
            <person name="Shirasu K."/>
            <person name="Hoshino A."/>
            <person name="Arita M."/>
        </authorList>
    </citation>
    <scope>NUCLEOTIDE SEQUENCE</scope>
    <source>
        <strain evidence="4">Hamamatsu line</strain>
    </source>
</reference>
<proteinExistence type="predicted"/>
<evidence type="ECO:0000256" key="1">
    <source>
        <dbReference type="SAM" id="Coils"/>
    </source>
</evidence>
<feature type="chain" id="PRO_5040719287" evidence="3">
    <location>
        <begin position="25"/>
        <end position="440"/>
    </location>
</feature>
<evidence type="ECO:0000256" key="3">
    <source>
        <dbReference type="SAM" id="SignalP"/>
    </source>
</evidence>
<keyword evidence="5" id="KW-1185">Reference proteome</keyword>
<evidence type="ECO:0000313" key="5">
    <source>
        <dbReference type="Proteomes" id="UP001165190"/>
    </source>
</evidence>
<keyword evidence="2" id="KW-1133">Transmembrane helix</keyword>
<dbReference type="PANTHER" id="PTHR34360:SF1">
    <property type="entry name" value="OS08G0519400 PROTEIN"/>
    <property type="match status" value="1"/>
</dbReference>
<feature type="transmembrane region" description="Helical" evidence="2">
    <location>
        <begin position="390"/>
        <end position="410"/>
    </location>
</feature>
<dbReference type="AlphaFoldDB" id="A0A9W7J274"/>
<sequence length="440" mass="51622">MATLRKPLLFFLLLLPLIFTQITSQTSPETVKVYSSDPGDAALKHELDLLKSKILGLESTIDERIHELRNKDESITELEKAIQEKSDSMQSLENEIENLKQRASLDSMEQISNSPARAIELEKQVDNLRKEIKMQNKKKDALDVRRNVAERKIQELNQKLEDIQRINSEQKSIIHKVEHALQLAQEEIMKAKLRAASASKELREVHGEWLPHWLAVHIYQFQSYVVSHWNEHGRPALDITIEKALEKKDQFKSWAEPQIRTVNMHLIPMMKDKWSKFINNLEPHRQLLLSKTIDVYDASKTFLTPHLVKARTLTYHYIQEVKKFSEPYVNHVVMVTKPRHKTIQVALKPYTKKTIRTYRKLIKSASIYHHQIRGTLKRHELTRSLANMDLAWFLATAVLFLPILVLFKLFSLIFSGKAKRHHVNHTRRRVKRHHPDQYNQ</sequence>
<comment type="caution">
    <text evidence="4">The sequence shown here is derived from an EMBL/GenBank/DDBJ whole genome shotgun (WGS) entry which is preliminary data.</text>
</comment>
<keyword evidence="2" id="KW-0472">Membrane</keyword>
<dbReference type="SUPFAM" id="SSF58113">
    <property type="entry name" value="Apolipoprotein A-I"/>
    <property type="match status" value="1"/>
</dbReference>
<dbReference type="EMBL" id="BSYR01000048">
    <property type="protein sequence ID" value="GMJ07146.1"/>
    <property type="molecule type" value="Genomic_DNA"/>
</dbReference>
<dbReference type="Gene3D" id="1.20.5.170">
    <property type="match status" value="1"/>
</dbReference>
<evidence type="ECO:0000313" key="4">
    <source>
        <dbReference type="EMBL" id="GMJ07146.1"/>
    </source>
</evidence>
<feature type="signal peptide" evidence="3">
    <location>
        <begin position="1"/>
        <end position="24"/>
    </location>
</feature>
<dbReference type="PANTHER" id="PTHR34360">
    <property type="entry name" value="OS08G0519400 PROTEIN"/>
    <property type="match status" value="1"/>
</dbReference>
<keyword evidence="2" id="KW-0812">Transmembrane</keyword>
<keyword evidence="1" id="KW-0175">Coiled coil</keyword>
<gene>
    <name evidence="4" type="ORF">HRI_004383800</name>
</gene>
<name>A0A9W7J274_HIBTR</name>
<dbReference type="OrthoDB" id="2017695at2759"/>
<keyword evidence="3" id="KW-0732">Signal</keyword>
<evidence type="ECO:0000256" key="2">
    <source>
        <dbReference type="SAM" id="Phobius"/>
    </source>
</evidence>
<organism evidence="4 5">
    <name type="scientific">Hibiscus trionum</name>
    <name type="common">Flower of an hour</name>
    <dbReference type="NCBI Taxonomy" id="183268"/>
    <lineage>
        <taxon>Eukaryota</taxon>
        <taxon>Viridiplantae</taxon>
        <taxon>Streptophyta</taxon>
        <taxon>Embryophyta</taxon>
        <taxon>Tracheophyta</taxon>
        <taxon>Spermatophyta</taxon>
        <taxon>Magnoliopsida</taxon>
        <taxon>eudicotyledons</taxon>
        <taxon>Gunneridae</taxon>
        <taxon>Pentapetalae</taxon>
        <taxon>rosids</taxon>
        <taxon>malvids</taxon>
        <taxon>Malvales</taxon>
        <taxon>Malvaceae</taxon>
        <taxon>Malvoideae</taxon>
        <taxon>Hibiscus</taxon>
    </lineage>
</organism>
<accession>A0A9W7J274</accession>
<feature type="coiled-coil region" evidence="1">
    <location>
        <begin position="68"/>
        <end position="201"/>
    </location>
</feature>
<protein>
    <submittedName>
        <fullName evidence="4">Uncharacterized protein</fullName>
    </submittedName>
</protein>